<evidence type="ECO:0000256" key="1">
    <source>
        <dbReference type="SAM" id="MobiDB-lite"/>
    </source>
</evidence>
<dbReference type="OrthoDB" id="2624308at2759"/>
<dbReference type="STRING" id="50376.A0A517LNU1"/>
<evidence type="ECO:0000313" key="4">
    <source>
        <dbReference type="Proteomes" id="UP000316270"/>
    </source>
</evidence>
<dbReference type="AlphaFoldDB" id="A0A517LNU1"/>
<feature type="compositionally biased region" description="Low complexity" evidence="1">
    <location>
        <begin position="70"/>
        <end position="87"/>
    </location>
</feature>
<dbReference type="Proteomes" id="UP000316270">
    <property type="component" value="Chromosome 17"/>
</dbReference>
<keyword evidence="2" id="KW-1133">Transmembrane helix</keyword>
<dbReference type="EMBL" id="CP042201">
    <property type="protein sequence ID" value="QDS77317.1"/>
    <property type="molecule type" value="Genomic_DNA"/>
</dbReference>
<evidence type="ECO:0000256" key="2">
    <source>
        <dbReference type="SAM" id="Phobius"/>
    </source>
</evidence>
<feature type="region of interest" description="Disordered" evidence="1">
    <location>
        <begin position="1"/>
        <end position="109"/>
    </location>
</feature>
<proteinExistence type="predicted"/>
<protein>
    <recommendedName>
        <fullName evidence="5">Heterokaryon incompatibility domain-containing protein</fullName>
    </recommendedName>
</protein>
<keyword evidence="4" id="KW-1185">Reference proteome</keyword>
<keyword evidence="2" id="KW-0472">Membrane</keyword>
<keyword evidence="2" id="KW-0812">Transmembrane</keyword>
<name>A0A517LNU1_9PEZI</name>
<reference evidence="3 4" key="1">
    <citation type="submission" date="2019-07" db="EMBL/GenBank/DDBJ databases">
        <title>Finished genome of Venturia effusa.</title>
        <authorList>
            <person name="Young C.A."/>
            <person name="Cox M.P."/>
            <person name="Ganley A.R.D."/>
            <person name="David W.J."/>
        </authorList>
    </citation>
    <scope>NUCLEOTIDE SEQUENCE [LARGE SCALE GENOMIC DNA]</scope>
    <source>
        <strain evidence="4">albino</strain>
    </source>
</reference>
<feature type="transmembrane region" description="Helical" evidence="2">
    <location>
        <begin position="709"/>
        <end position="729"/>
    </location>
</feature>
<organism evidence="3 4">
    <name type="scientific">Venturia effusa</name>
    <dbReference type="NCBI Taxonomy" id="50376"/>
    <lineage>
        <taxon>Eukaryota</taxon>
        <taxon>Fungi</taxon>
        <taxon>Dikarya</taxon>
        <taxon>Ascomycota</taxon>
        <taxon>Pezizomycotina</taxon>
        <taxon>Dothideomycetes</taxon>
        <taxon>Pleosporomycetidae</taxon>
        <taxon>Venturiales</taxon>
        <taxon>Venturiaceae</taxon>
        <taxon>Venturia</taxon>
    </lineage>
</organism>
<feature type="compositionally biased region" description="Polar residues" evidence="1">
    <location>
        <begin position="88"/>
        <end position="100"/>
    </location>
</feature>
<gene>
    <name evidence="3" type="ORF">FKW77_004710</name>
</gene>
<sequence>MCPEAVNRTVVKQERQRNRKNKRTSRAATHQDNGPAVQGPPLHFAAALSGSPQNSFPLPNRPVVLGPGMAQTQYGQAPQGQYTPQQQYDTSGTYSPNMTGGSYGVPSGQDIEAQSYRQVSGHTAAEYVEEKKGVTSNAVAVHSGEGGNVAYAYQPTVRRNRVFAPMLYWLDFFSDDVKYRWRKPPRLVKPGVKLPSNRVYRLRDFMDRVIQREDDDRYLSNFDGRAKLLVVQSCDDLFYRKNEDTWIRTRVTDRTPWQLRVADWCMSDNGDDTAKKVGKYIAAVLLMALPTISGGSDGTVHREGYFEPFPYKLHGYPEVSRNITEDPYKWNEYDDKHEKPGQLKRRATNSLDRIEERVLGPSVLCTVDGGQYMVANWDAAQMGRPFPEYVFVAYTSEQFPPSAEYSDILNDIGARAARDAGVEFYWVGCSCMADVGADIYRISDIVRASKRVVVAIGPTPTAQTPTAMLKQFGTRVWTFPEILLAPKDQSGIHVYGDGQDVWRITFNQFARDVWSDSLESRQLVDHFQGSLPLSHLELAVVGLKCFYSRQLGIQWAGDKAYALMGLLRLRPPINPGETAFQAFARMSLLNHADSLLERLICVQPLTPDQEWYDVSDAYDAKLWDIYPGCQISGVGHADNNMGDDLKSAVNDTVIVDGMRAAKVRWKSFATVNFTKKVSFSRMFFTLLLQWASWILWIGVALIAARQVAAGAILLVIAILCLGGSPRFLLKIFGGKYWGIQPWLFGVEGYIDIGTLEAYVFGLNQGFLTWSPFGSPLSRHYKDQYGEIVGDDPMKYPDVRERVESAMNSKDPERMRIFILINTHNMTATLFEAARPPVAFLLAGVEGGHQRAIGVSLDWKTNTLYREIVLRLESTHLDLMGRIGRVRLGLKRPGRQIRV</sequence>
<evidence type="ECO:0000313" key="3">
    <source>
        <dbReference type="EMBL" id="QDS77317.1"/>
    </source>
</evidence>
<accession>A0A517LNU1</accession>
<feature type="transmembrane region" description="Helical" evidence="2">
    <location>
        <begin position="683"/>
        <end position="703"/>
    </location>
</feature>
<evidence type="ECO:0008006" key="5">
    <source>
        <dbReference type="Google" id="ProtNLM"/>
    </source>
</evidence>